<gene>
    <name evidence="11" type="ORF">Sango_2200600</name>
</gene>
<dbReference type="InterPro" id="IPR018247">
    <property type="entry name" value="EF_Hand_1_Ca_BS"/>
</dbReference>
<feature type="region of interest" description="Disordered" evidence="9">
    <location>
        <begin position="549"/>
        <end position="574"/>
    </location>
</feature>
<keyword evidence="6" id="KW-0809">Transit peptide</keyword>
<dbReference type="PANTHER" id="PTHR12294">
    <property type="entry name" value="EF HAND DOMAIN FAMILY A1,A2-RELATED"/>
    <property type="match status" value="1"/>
</dbReference>
<evidence type="ECO:0000256" key="4">
    <source>
        <dbReference type="ARBA" id="ARBA00022792"/>
    </source>
</evidence>
<evidence type="ECO:0000256" key="2">
    <source>
        <dbReference type="ARBA" id="ARBA00004569"/>
    </source>
</evidence>
<protein>
    <submittedName>
        <fullName evidence="11">Calcium uptake protein, mitochondrial</fullName>
    </submittedName>
</protein>
<evidence type="ECO:0000256" key="8">
    <source>
        <dbReference type="ARBA" id="ARBA00023136"/>
    </source>
</evidence>
<dbReference type="Gene3D" id="1.10.238.10">
    <property type="entry name" value="EF-hand"/>
    <property type="match status" value="2"/>
</dbReference>
<feature type="region of interest" description="Disordered" evidence="9">
    <location>
        <begin position="28"/>
        <end position="51"/>
    </location>
</feature>
<dbReference type="Pfam" id="PF13499">
    <property type="entry name" value="EF-hand_7"/>
    <property type="match status" value="1"/>
</dbReference>
<dbReference type="AlphaFoldDB" id="A0AAE1W8R4"/>
<name>A0AAE1W8R4_9LAMI</name>
<dbReference type="Pfam" id="PF13833">
    <property type="entry name" value="EF-hand_8"/>
    <property type="match status" value="1"/>
</dbReference>
<feature type="domain" description="EF-hand" evidence="10">
    <location>
        <begin position="424"/>
        <end position="459"/>
    </location>
</feature>
<dbReference type="GO" id="GO:0051560">
    <property type="term" value="P:mitochondrial calcium ion homeostasis"/>
    <property type="evidence" value="ECO:0007669"/>
    <property type="project" value="TreeGrafter"/>
</dbReference>
<feature type="domain" description="EF-hand" evidence="10">
    <location>
        <begin position="230"/>
        <end position="265"/>
    </location>
</feature>
<reference evidence="11" key="1">
    <citation type="submission" date="2020-06" db="EMBL/GenBank/DDBJ databases">
        <authorList>
            <person name="Li T."/>
            <person name="Hu X."/>
            <person name="Zhang T."/>
            <person name="Song X."/>
            <person name="Zhang H."/>
            <person name="Dai N."/>
            <person name="Sheng W."/>
            <person name="Hou X."/>
            <person name="Wei L."/>
        </authorList>
    </citation>
    <scope>NUCLEOTIDE SEQUENCE</scope>
    <source>
        <strain evidence="11">K16</strain>
        <tissue evidence="11">Leaf</tissue>
    </source>
</reference>
<sequence length="594" mass="67647">MPSSSALPLSLRLRRSYSSPFILQSFHSRHLSTSPPPPPPPQSPHTHNSSHHNVKSYFLRWISAGVITTSTLALSLYSFSSSSLNSQYLSFADWSTSTPTTAAALSPSSLHNQNDQSNFLFGEAYRRKVFFNYEKRIRMRSPPEKVFEYFASVRGDDGEIFMTPADLMRALVPVFPPSESHLVRDGYLRGERSPGELRCSPSQFFMLFDTNNDGLISFKEYLFFVTLLSIPESSFSIAFKMFDIDCNGEIDRDEFKKVMNLMRAHNRQGAVHSDGLRAGHKLGGSVENGGLLEYFFGGAGKKLLHHDKFVQFLRDLHDEMVRLEFAHYDYKLRGTISAKDFALSMVASADLKHLNKLLDRVDDLDNQPHLHNIRITPEEFKNFAELRRKLQPFSLALFSFGQINGLLTRKDMQRAADQVCGISLTDNVLEIIFHVFDANRDGSLSSDEFVRVLHKRERDIAQPTEAGWEAVFVMNEFEGKVEPSLFYVWRLGKGFSFEMRKRSIERELEGGEGIEKWNREVVEKEQGWWGVDKVHSHDMFMRVDKIANSRNSDSDDTASRRAGQGRPALSRSGKSNNVHCIVQFKFVKRGGSPE</sequence>
<comment type="caution">
    <text evidence="11">The sequence shown here is derived from an EMBL/GenBank/DDBJ whole genome shotgun (WGS) entry which is preliminary data.</text>
</comment>
<dbReference type="SMART" id="SM00054">
    <property type="entry name" value="EFh"/>
    <property type="match status" value="3"/>
</dbReference>
<evidence type="ECO:0000256" key="3">
    <source>
        <dbReference type="ARBA" id="ARBA00022737"/>
    </source>
</evidence>
<accession>A0AAE1W8R4</accession>
<dbReference type="GO" id="GO:0005758">
    <property type="term" value="C:mitochondrial intermembrane space"/>
    <property type="evidence" value="ECO:0007669"/>
    <property type="project" value="UniProtKB-SubCell"/>
</dbReference>
<dbReference type="GO" id="GO:0036444">
    <property type="term" value="P:calcium import into the mitochondrion"/>
    <property type="evidence" value="ECO:0007669"/>
    <property type="project" value="TreeGrafter"/>
</dbReference>
<dbReference type="EMBL" id="JACGWL010000013">
    <property type="protein sequence ID" value="KAK4388636.1"/>
    <property type="molecule type" value="Genomic_DNA"/>
</dbReference>
<keyword evidence="5" id="KW-0106">Calcium</keyword>
<dbReference type="GO" id="GO:0005509">
    <property type="term" value="F:calcium ion binding"/>
    <property type="evidence" value="ECO:0007669"/>
    <property type="project" value="InterPro"/>
</dbReference>
<dbReference type="GO" id="GO:1990246">
    <property type="term" value="C:uniplex complex"/>
    <property type="evidence" value="ECO:0007669"/>
    <property type="project" value="TreeGrafter"/>
</dbReference>
<organism evidence="11 12">
    <name type="scientific">Sesamum angolense</name>
    <dbReference type="NCBI Taxonomy" id="2727404"/>
    <lineage>
        <taxon>Eukaryota</taxon>
        <taxon>Viridiplantae</taxon>
        <taxon>Streptophyta</taxon>
        <taxon>Embryophyta</taxon>
        <taxon>Tracheophyta</taxon>
        <taxon>Spermatophyta</taxon>
        <taxon>Magnoliopsida</taxon>
        <taxon>eudicotyledons</taxon>
        <taxon>Gunneridae</taxon>
        <taxon>Pentapetalae</taxon>
        <taxon>asterids</taxon>
        <taxon>lamiids</taxon>
        <taxon>Lamiales</taxon>
        <taxon>Pedaliaceae</taxon>
        <taxon>Sesamum</taxon>
    </lineage>
</organism>
<dbReference type="PROSITE" id="PS50222">
    <property type="entry name" value="EF_HAND_2"/>
    <property type="match status" value="2"/>
</dbReference>
<keyword evidence="12" id="KW-1185">Reference proteome</keyword>
<dbReference type="SUPFAM" id="SSF47473">
    <property type="entry name" value="EF-hand"/>
    <property type="match status" value="2"/>
</dbReference>
<dbReference type="PROSITE" id="PS00018">
    <property type="entry name" value="EF_HAND_1"/>
    <property type="match status" value="2"/>
</dbReference>
<evidence type="ECO:0000256" key="9">
    <source>
        <dbReference type="SAM" id="MobiDB-lite"/>
    </source>
</evidence>
<keyword evidence="3" id="KW-0677">Repeat</keyword>
<dbReference type="CDD" id="cd15900">
    <property type="entry name" value="EFh_MICU"/>
    <property type="match status" value="1"/>
</dbReference>
<evidence type="ECO:0000256" key="6">
    <source>
        <dbReference type="ARBA" id="ARBA00022946"/>
    </source>
</evidence>
<dbReference type="InterPro" id="IPR039800">
    <property type="entry name" value="MICU1/2/3"/>
</dbReference>
<keyword evidence="8" id="KW-0472">Membrane</keyword>
<dbReference type="PANTHER" id="PTHR12294:SF23">
    <property type="entry name" value="CALCIUM UPTAKE PROTEIN, MITOCHONDRIAL"/>
    <property type="match status" value="1"/>
</dbReference>
<dbReference type="Proteomes" id="UP001289374">
    <property type="component" value="Unassembled WGS sequence"/>
</dbReference>
<reference evidence="11" key="2">
    <citation type="journal article" date="2024" name="Plant">
        <title>Genomic evolution and insights into agronomic trait innovations of Sesamum species.</title>
        <authorList>
            <person name="Miao H."/>
            <person name="Wang L."/>
            <person name="Qu L."/>
            <person name="Liu H."/>
            <person name="Sun Y."/>
            <person name="Le M."/>
            <person name="Wang Q."/>
            <person name="Wei S."/>
            <person name="Zheng Y."/>
            <person name="Lin W."/>
            <person name="Duan Y."/>
            <person name="Cao H."/>
            <person name="Xiong S."/>
            <person name="Wang X."/>
            <person name="Wei L."/>
            <person name="Li C."/>
            <person name="Ma Q."/>
            <person name="Ju M."/>
            <person name="Zhao R."/>
            <person name="Li G."/>
            <person name="Mu C."/>
            <person name="Tian Q."/>
            <person name="Mei H."/>
            <person name="Zhang T."/>
            <person name="Gao T."/>
            <person name="Zhang H."/>
        </authorList>
    </citation>
    <scope>NUCLEOTIDE SEQUENCE</scope>
    <source>
        <strain evidence="11">K16</strain>
    </source>
</reference>
<proteinExistence type="predicted"/>
<comment type="subcellular location">
    <subcellularLocation>
        <location evidence="1">Mitochondrion inner membrane</location>
    </subcellularLocation>
    <subcellularLocation>
        <location evidence="2">Mitochondrion intermembrane space</location>
    </subcellularLocation>
</comment>
<evidence type="ECO:0000256" key="7">
    <source>
        <dbReference type="ARBA" id="ARBA00023128"/>
    </source>
</evidence>
<dbReference type="InterPro" id="IPR011992">
    <property type="entry name" value="EF-hand-dom_pair"/>
</dbReference>
<keyword evidence="4" id="KW-0999">Mitochondrion inner membrane</keyword>
<evidence type="ECO:0000313" key="11">
    <source>
        <dbReference type="EMBL" id="KAK4388636.1"/>
    </source>
</evidence>
<evidence type="ECO:0000256" key="5">
    <source>
        <dbReference type="ARBA" id="ARBA00022837"/>
    </source>
</evidence>
<feature type="compositionally biased region" description="Pro residues" evidence="9">
    <location>
        <begin position="34"/>
        <end position="43"/>
    </location>
</feature>
<dbReference type="InterPro" id="IPR002048">
    <property type="entry name" value="EF_hand_dom"/>
</dbReference>
<evidence type="ECO:0000259" key="10">
    <source>
        <dbReference type="PROSITE" id="PS50222"/>
    </source>
</evidence>
<keyword evidence="7" id="KW-0496">Mitochondrion</keyword>
<dbReference type="CDD" id="cd00051">
    <property type="entry name" value="EFh"/>
    <property type="match status" value="1"/>
</dbReference>
<evidence type="ECO:0000256" key="1">
    <source>
        <dbReference type="ARBA" id="ARBA00004273"/>
    </source>
</evidence>
<evidence type="ECO:0000313" key="12">
    <source>
        <dbReference type="Proteomes" id="UP001289374"/>
    </source>
</evidence>